<evidence type="ECO:0000313" key="3">
    <source>
        <dbReference type="EMBL" id="AYG60961.1"/>
    </source>
</evidence>
<dbReference type="GO" id="GO:0008410">
    <property type="term" value="F:CoA-transferase activity"/>
    <property type="evidence" value="ECO:0007669"/>
    <property type="project" value="TreeGrafter"/>
</dbReference>
<accession>A0A387FYM0</accession>
<dbReference type="AlphaFoldDB" id="A0A387FYM0"/>
<keyword evidence="4" id="KW-1185">Reference proteome</keyword>
<evidence type="ECO:0000256" key="2">
    <source>
        <dbReference type="SAM" id="MobiDB-lite"/>
    </source>
</evidence>
<dbReference type="Proteomes" id="UP000282195">
    <property type="component" value="Chromosome"/>
</dbReference>
<reference evidence="3 4" key="1">
    <citation type="submission" date="2018-10" db="EMBL/GenBank/DDBJ databases">
        <title>Rhizobium etli, R. leguminosarum and a new Rhizobium genospecies from Phaseolus dumosus.</title>
        <authorList>
            <person name="Ramirez-Puebla S.T."/>
            <person name="Rogel-Hernandez M.A."/>
            <person name="Guerrero G."/>
            <person name="Ormeno-Orrillo E."/>
            <person name="Martinez-Romero J.C."/>
            <person name="Negrete-Yankelevich S."/>
            <person name="Martinez-Romero E."/>
        </authorList>
    </citation>
    <scope>NUCLEOTIDE SEQUENCE [LARGE SCALE GENOMIC DNA]</scope>
    <source>
        <strain evidence="3 4">CCGE525</strain>
    </source>
</reference>
<gene>
    <name evidence="3" type="ORF">CCGE525_20685</name>
</gene>
<name>A0A387FYM0_9HYPH</name>
<dbReference type="PANTHER" id="PTHR48207:SF3">
    <property type="entry name" value="SUCCINATE--HYDROXYMETHYLGLUTARATE COA-TRANSFERASE"/>
    <property type="match status" value="1"/>
</dbReference>
<dbReference type="Pfam" id="PF02515">
    <property type="entry name" value="CoA_transf_3"/>
    <property type="match status" value="2"/>
</dbReference>
<protein>
    <submittedName>
        <fullName evidence="3">CoA transferase</fullName>
    </submittedName>
</protein>
<proteinExistence type="predicted"/>
<dbReference type="InterPro" id="IPR023606">
    <property type="entry name" value="CoA-Trfase_III_dom_1_sf"/>
</dbReference>
<keyword evidence="1 3" id="KW-0808">Transferase</keyword>
<dbReference type="OrthoDB" id="9058532at2"/>
<evidence type="ECO:0000313" key="4">
    <source>
        <dbReference type="Proteomes" id="UP000282195"/>
    </source>
</evidence>
<organism evidence="3 4">
    <name type="scientific">Rhizobium jaguaris</name>
    <dbReference type="NCBI Taxonomy" id="1312183"/>
    <lineage>
        <taxon>Bacteria</taxon>
        <taxon>Pseudomonadati</taxon>
        <taxon>Pseudomonadota</taxon>
        <taxon>Alphaproteobacteria</taxon>
        <taxon>Hyphomicrobiales</taxon>
        <taxon>Rhizobiaceae</taxon>
        <taxon>Rhizobium/Agrobacterium group</taxon>
        <taxon>Rhizobium</taxon>
    </lineage>
</organism>
<sequence>MPGALDDLRVVDFSDNLGGQYCARLFADFGAEVILVEPEAGSRIRRMPPFPVKDSGLSQRFWHLNTGKRSVSLDRQGSEGRARLDALLASADVAILPEDFDAAEVEKINPQCVAVTVSPFGKDGPLKDWKAPEIVLQALSGMMNNNGEFGREPLYGVGDRASFAAGVAAYIGIMAALSARSADGKGQAVSVDIEETAAAMCFPYVLRHIYNSSVHRRNDQTIPAGQVKCRDGWVCIWIYNHRWYAVCTALDLPEMERDARFADPAIRRRNWDAMFAIIQEKVADLAAEDLVERLQQAQVIAAKAYRPSEQFGNAHLNSRNYWESVDGRVILGPPFRMSETPRRVRAGAPDLGEANRDLDGFMGHPRPSRVAALPPQNEDGAGFVPGGRSKQGAVASGQTIKGIEATAKLGNSPHPEAQRPQAGASKDEGRQGTEVPHLPLQGIRVIEITTAWAGPMAGRVLCYFGAESIHVESPNRVNSWRLNKEKPNPINFPDGEPGERFFDRSFLFNSQNVNKLSCILNLKTEEGRQTLRRLVAVADVLICNFRPGTLAKLGLDYDNLTKIKPDIIVAELPAFGRHGPMSGYAALGPTMEMATGMSAMMGYRNGQPENTGPSYLDPIGGFNAAAAILTALHYRQRTGEGQYIEVPQVEAAMQLIGAELLLATETGLDPVPDGNHVAHMAPHDAFPAIGEDQWVVIAAEDETQWRALCAVMERPDLAEDSRFATLAARRANEDLLTGIIADWTRGRSKHEVARRLQEAGVAAAPVATAADLAGSDYLAHRGFFTELNHPDAGRHPYPGLPIHLSRTPGTQRSAAPQFGGDNMRVLRDILTLSDEEIDQLQASAATATVPFADG</sequence>
<dbReference type="InterPro" id="IPR003673">
    <property type="entry name" value="CoA-Trfase_fam_III"/>
</dbReference>
<dbReference type="InterPro" id="IPR044855">
    <property type="entry name" value="CoA-Trfase_III_dom3_sf"/>
</dbReference>
<dbReference type="Gene3D" id="3.30.1540.10">
    <property type="entry name" value="formyl-coa transferase, domain 3"/>
    <property type="match status" value="2"/>
</dbReference>
<dbReference type="PANTHER" id="PTHR48207">
    <property type="entry name" value="SUCCINATE--HYDROXYMETHYLGLUTARATE COA-TRANSFERASE"/>
    <property type="match status" value="1"/>
</dbReference>
<dbReference type="RefSeq" id="WP_120705925.1">
    <property type="nucleotide sequence ID" value="NZ_CP032694.1"/>
</dbReference>
<dbReference type="Gene3D" id="3.40.50.10540">
    <property type="entry name" value="Crotonobetainyl-coa:carnitine coa-transferase, domain 1"/>
    <property type="match status" value="2"/>
</dbReference>
<dbReference type="InterPro" id="IPR050483">
    <property type="entry name" value="CoA-transferase_III_domain"/>
</dbReference>
<evidence type="ECO:0000256" key="1">
    <source>
        <dbReference type="ARBA" id="ARBA00022679"/>
    </source>
</evidence>
<dbReference type="SUPFAM" id="SSF89796">
    <property type="entry name" value="CoA-transferase family III (CaiB/BaiF)"/>
    <property type="match status" value="2"/>
</dbReference>
<dbReference type="EMBL" id="CP032694">
    <property type="protein sequence ID" value="AYG60961.1"/>
    <property type="molecule type" value="Genomic_DNA"/>
</dbReference>
<feature type="region of interest" description="Disordered" evidence="2">
    <location>
        <begin position="369"/>
        <end position="435"/>
    </location>
</feature>
<dbReference type="KEGG" id="rjg:CCGE525_20685"/>